<reference evidence="2" key="1">
    <citation type="journal article" date="2021" name="mSystems">
        <title>Bacteria and Archaea Synergistically Convert Glycine Betaine to Biogenic Methane in the Formosa Cold Seep of the South China Sea.</title>
        <authorList>
            <person name="Li L."/>
            <person name="Zhang W."/>
            <person name="Zhang S."/>
            <person name="Song L."/>
            <person name="Sun Q."/>
            <person name="Zhang H."/>
            <person name="Xiang H."/>
            <person name="Dong X."/>
        </authorList>
    </citation>
    <scope>NUCLEOTIDE SEQUENCE</scope>
    <source>
        <strain evidence="2">ZWT</strain>
    </source>
</reference>
<gene>
    <name evidence="2" type="ORF">KDK92_23675</name>
</gene>
<evidence type="ECO:0000313" key="2">
    <source>
        <dbReference type="EMBL" id="MCM1992728.1"/>
    </source>
</evidence>
<accession>A0A9J6PEH9</accession>
<dbReference type="AlphaFoldDB" id="A0A9J6PEH9"/>
<dbReference type="InterPro" id="IPR012902">
    <property type="entry name" value="N_methyl_site"/>
</dbReference>
<keyword evidence="1" id="KW-0472">Membrane</keyword>
<organism evidence="2 3">
    <name type="scientific">Oceanirhabdus seepicola</name>
    <dbReference type="NCBI Taxonomy" id="2828781"/>
    <lineage>
        <taxon>Bacteria</taxon>
        <taxon>Bacillati</taxon>
        <taxon>Bacillota</taxon>
        <taxon>Clostridia</taxon>
        <taxon>Eubacteriales</taxon>
        <taxon>Clostridiaceae</taxon>
        <taxon>Oceanirhabdus</taxon>
    </lineage>
</organism>
<name>A0A9J6PEH9_9CLOT</name>
<keyword evidence="1" id="KW-1133">Transmembrane helix</keyword>
<dbReference type="RefSeq" id="WP_250861899.1">
    <property type="nucleotide sequence ID" value="NZ_JAGSOJ010000007.1"/>
</dbReference>
<proteinExistence type="predicted"/>
<comment type="caution">
    <text evidence="2">The sequence shown here is derived from an EMBL/GenBank/DDBJ whole genome shotgun (WGS) entry which is preliminary data.</text>
</comment>
<reference evidence="2" key="2">
    <citation type="submission" date="2021-04" db="EMBL/GenBank/DDBJ databases">
        <authorList>
            <person name="Dong X."/>
        </authorList>
    </citation>
    <scope>NUCLEOTIDE SEQUENCE</scope>
    <source>
        <strain evidence="2">ZWT</strain>
    </source>
</reference>
<dbReference type="Proteomes" id="UP001056429">
    <property type="component" value="Unassembled WGS sequence"/>
</dbReference>
<keyword evidence="3" id="KW-1185">Reference proteome</keyword>
<feature type="transmembrane region" description="Helical" evidence="1">
    <location>
        <begin position="12"/>
        <end position="32"/>
    </location>
</feature>
<dbReference type="EMBL" id="JAGSOJ010000007">
    <property type="protein sequence ID" value="MCM1992728.1"/>
    <property type="molecule type" value="Genomic_DNA"/>
</dbReference>
<sequence>MQYKNKKGITLVEVLVTLGILLIVLTLCNISIKNVQKLIICNSVRSEEESMVDFIQGVRLECMEKNSDGEIIIDCMRDRFLFTLENKIIRQFECDNYIDLYGLNINGGEYSNFIKIRKDGYISPCSILFSNEMGEERRITTTVNLGYVQIK</sequence>
<dbReference type="Pfam" id="PF07963">
    <property type="entry name" value="N_methyl"/>
    <property type="match status" value="1"/>
</dbReference>
<evidence type="ECO:0000256" key="1">
    <source>
        <dbReference type="SAM" id="Phobius"/>
    </source>
</evidence>
<evidence type="ECO:0000313" key="3">
    <source>
        <dbReference type="Proteomes" id="UP001056429"/>
    </source>
</evidence>
<protein>
    <submittedName>
        <fullName evidence="2">Prepilin-type N-terminal cleavage/methylation domain-containing protein</fullName>
    </submittedName>
</protein>
<keyword evidence="1" id="KW-0812">Transmembrane</keyword>
<dbReference type="PROSITE" id="PS00409">
    <property type="entry name" value="PROKAR_NTER_METHYL"/>
    <property type="match status" value="1"/>
</dbReference>